<comment type="caution">
    <text evidence="1">The sequence shown here is derived from an EMBL/GenBank/DDBJ whole genome shotgun (WGS) entry which is preliminary data.</text>
</comment>
<protein>
    <submittedName>
        <fullName evidence="1">Uncharacterized protein</fullName>
    </submittedName>
</protein>
<organism evidence="1 2">
    <name type="scientific">Mycena pura</name>
    <dbReference type="NCBI Taxonomy" id="153505"/>
    <lineage>
        <taxon>Eukaryota</taxon>
        <taxon>Fungi</taxon>
        <taxon>Dikarya</taxon>
        <taxon>Basidiomycota</taxon>
        <taxon>Agaricomycotina</taxon>
        <taxon>Agaricomycetes</taxon>
        <taxon>Agaricomycetidae</taxon>
        <taxon>Agaricales</taxon>
        <taxon>Marasmiineae</taxon>
        <taxon>Mycenaceae</taxon>
        <taxon>Mycena</taxon>
    </lineage>
</organism>
<dbReference type="EMBL" id="JARJCW010000022">
    <property type="protein sequence ID" value="KAJ7213132.1"/>
    <property type="molecule type" value="Genomic_DNA"/>
</dbReference>
<evidence type="ECO:0000313" key="2">
    <source>
        <dbReference type="Proteomes" id="UP001219525"/>
    </source>
</evidence>
<reference evidence="1" key="1">
    <citation type="submission" date="2023-03" db="EMBL/GenBank/DDBJ databases">
        <title>Massive genome expansion in bonnet fungi (Mycena s.s.) driven by repeated elements and novel gene families across ecological guilds.</title>
        <authorList>
            <consortium name="Lawrence Berkeley National Laboratory"/>
            <person name="Harder C.B."/>
            <person name="Miyauchi S."/>
            <person name="Viragh M."/>
            <person name="Kuo A."/>
            <person name="Thoen E."/>
            <person name="Andreopoulos B."/>
            <person name="Lu D."/>
            <person name="Skrede I."/>
            <person name="Drula E."/>
            <person name="Henrissat B."/>
            <person name="Morin E."/>
            <person name="Kohler A."/>
            <person name="Barry K."/>
            <person name="LaButti K."/>
            <person name="Morin E."/>
            <person name="Salamov A."/>
            <person name="Lipzen A."/>
            <person name="Mereny Z."/>
            <person name="Hegedus B."/>
            <person name="Baldrian P."/>
            <person name="Stursova M."/>
            <person name="Weitz H."/>
            <person name="Taylor A."/>
            <person name="Grigoriev I.V."/>
            <person name="Nagy L.G."/>
            <person name="Martin F."/>
            <person name="Kauserud H."/>
        </authorList>
    </citation>
    <scope>NUCLEOTIDE SEQUENCE</scope>
    <source>
        <strain evidence="1">9144</strain>
    </source>
</reference>
<evidence type="ECO:0000313" key="1">
    <source>
        <dbReference type="EMBL" id="KAJ7213132.1"/>
    </source>
</evidence>
<dbReference type="Proteomes" id="UP001219525">
    <property type="component" value="Unassembled WGS sequence"/>
</dbReference>
<dbReference type="AlphaFoldDB" id="A0AAD6YIT1"/>
<sequence>MDSVSLPAALHHAAKEEEYGAGTGAKTMLGARPSIDSVRSRSRVTRGAYAQPRVWHIALDTTPRAAHEAARRSKGKATLWRTLSCGWKLAGPQARAAAGSNSGGPHDQCSYNNLFKAFEGPQRDSDHRPAGQARQLTQVCVDYLARIPEQRVQRGLLVQCRGAVHACEPLAPRSGDIVLQLRRAPLPLPLLLLQLGLACVRLTPDGRVDLSVRHGGCIAGEPIAKAFLNNPATIEHIGKLDPSNSDAVTTLVAELNKIHEGLKTIRVIGLNACPQSIADIIKKQNTMESQATSYRNPRIVWRNRGPSPCKRYTHLSDTSCCPEGDAIIDEEHGFLTIQQDDSVIFLSPDIAAENNKIVFELVALRAIARDIPSMQKLYEWLCCIVETAVTERRNPTHPGKMVQVGLNAGPRHDRSFGPAKSYTKVLANDTMVAHDEDVIAAMTLTWSMCKTFLPLELIQGIEKQVDEAGLPQIWTRNIGEGTSYRIKLDDQVYEFPLYGRAPSEGVLSQDYVGRVSACILLWSHTDPTHTGWTLSWNLKRTVDRPRSCGRHIQSAATATAPVGKPEFPPFSGGGNFVDLTLKVKVLQATGTLLAHRPDYPHGTTRLCGAHGLGTTIPFTSRVLTAFQTREEGQNV</sequence>
<gene>
    <name evidence="1" type="ORF">GGX14DRAFT_620293</name>
</gene>
<keyword evidence="2" id="KW-1185">Reference proteome</keyword>
<name>A0AAD6YIT1_9AGAR</name>
<proteinExistence type="predicted"/>
<accession>A0AAD6YIT1</accession>